<dbReference type="EMBL" id="BSXU01010991">
    <property type="protein sequence ID" value="GME73643.1"/>
    <property type="molecule type" value="Genomic_DNA"/>
</dbReference>
<proteinExistence type="predicted"/>
<organism evidence="1 2">
    <name type="scientific">Ambrosiozyma monospora</name>
    <name type="common">Yeast</name>
    <name type="synonym">Endomycopsis monosporus</name>
    <dbReference type="NCBI Taxonomy" id="43982"/>
    <lineage>
        <taxon>Eukaryota</taxon>
        <taxon>Fungi</taxon>
        <taxon>Dikarya</taxon>
        <taxon>Ascomycota</taxon>
        <taxon>Saccharomycotina</taxon>
        <taxon>Pichiomycetes</taxon>
        <taxon>Pichiales</taxon>
        <taxon>Pichiaceae</taxon>
        <taxon>Ambrosiozyma</taxon>
    </lineage>
</organism>
<comment type="caution">
    <text evidence="1">The sequence shown here is derived from an EMBL/GenBank/DDBJ whole genome shotgun (WGS) entry which is preliminary data.</text>
</comment>
<dbReference type="Pfam" id="PF08728">
    <property type="entry name" value="CRT10"/>
    <property type="match status" value="2"/>
</dbReference>
<evidence type="ECO:0000313" key="2">
    <source>
        <dbReference type="Proteomes" id="UP001165063"/>
    </source>
</evidence>
<protein>
    <submittedName>
        <fullName evidence="1">Unnamed protein product</fullName>
    </submittedName>
</protein>
<dbReference type="AlphaFoldDB" id="A0A9W6T228"/>
<sequence>MKLGVFRDKETLVVAVDDGRILVYDIERIVHDASKFKEDPERSSYDLFHVEPDHCMKGYSSVWGIDIYKNMIATADNCQMVKLFCFQDDVVISVQTHQVLHNIPSISFIPTQSENAYYISAVSISGELLIFKFPFTKSKMSPEKLVMFNKPVVINRALFNDNVWTTCTVDATNFKSVNSIQAMIGDPWIDMQSDLCSKILSESCILDAESDECHSSHLGLAAELQNWFVPTVSFSYPKNQSANSRFTTLTDTYRRIKKLYDDYYLSKQRANEKQQKSLNGKLYWESVSESDTQFKDKFILVTTTMSSGLFRANKLVCNATVSNVFRCKPMNEELSYSNRMSLALIDYV</sequence>
<accession>A0A9W6T228</accession>
<gene>
    <name evidence="1" type="ORF">Amon01_000938000</name>
</gene>
<dbReference type="SUPFAM" id="SSF50978">
    <property type="entry name" value="WD40 repeat-like"/>
    <property type="match status" value="1"/>
</dbReference>
<keyword evidence="2" id="KW-1185">Reference proteome</keyword>
<dbReference type="InterPro" id="IPR014839">
    <property type="entry name" value="Crt10"/>
</dbReference>
<dbReference type="InterPro" id="IPR036322">
    <property type="entry name" value="WD40_repeat_dom_sf"/>
</dbReference>
<dbReference type="Proteomes" id="UP001165063">
    <property type="component" value="Unassembled WGS sequence"/>
</dbReference>
<name>A0A9W6T228_AMBMO</name>
<dbReference type="OrthoDB" id="4068815at2759"/>
<reference evidence="1" key="1">
    <citation type="submission" date="2023-04" db="EMBL/GenBank/DDBJ databases">
        <title>Ambrosiozyma monospora NBRC 1965.</title>
        <authorList>
            <person name="Ichikawa N."/>
            <person name="Sato H."/>
            <person name="Tonouchi N."/>
        </authorList>
    </citation>
    <scope>NUCLEOTIDE SEQUENCE</scope>
    <source>
        <strain evidence="1">NBRC 1965</strain>
    </source>
</reference>
<evidence type="ECO:0000313" key="1">
    <source>
        <dbReference type="EMBL" id="GME73643.1"/>
    </source>
</evidence>